<dbReference type="PANTHER" id="PTHR45188">
    <property type="entry name" value="DNAJ PROTEIN P58IPK HOMOLOG"/>
    <property type="match status" value="1"/>
</dbReference>
<keyword evidence="2 3" id="KW-0802">TPR repeat</keyword>
<dbReference type="Gene3D" id="1.10.287.110">
    <property type="entry name" value="DnaJ domain"/>
    <property type="match status" value="1"/>
</dbReference>
<dbReference type="EMBL" id="AZIL01000168">
    <property type="protein sequence ID" value="EWM29408.1"/>
    <property type="molecule type" value="Genomic_DNA"/>
</dbReference>
<evidence type="ECO:0000313" key="6">
    <source>
        <dbReference type="EMBL" id="EWM29408.1"/>
    </source>
</evidence>
<feature type="repeat" description="TPR" evidence="3">
    <location>
        <begin position="80"/>
        <end position="113"/>
    </location>
</feature>
<dbReference type="PROSITE" id="PS00636">
    <property type="entry name" value="DNAJ_1"/>
    <property type="match status" value="1"/>
</dbReference>
<dbReference type="OrthoDB" id="765884at2759"/>
<feature type="repeat" description="TPR" evidence="3">
    <location>
        <begin position="214"/>
        <end position="247"/>
    </location>
</feature>
<dbReference type="Pfam" id="PF13432">
    <property type="entry name" value="TPR_16"/>
    <property type="match status" value="1"/>
</dbReference>
<reference evidence="6 7" key="1">
    <citation type="journal article" date="2014" name="Mol. Plant">
        <title>Chromosome Scale Genome Assembly and Transcriptome Profiling of Nannochloropsis gaditana in Nitrogen Depletion.</title>
        <authorList>
            <person name="Corteggiani Carpinelli E."/>
            <person name="Telatin A."/>
            <person name="Vitulo N."/>
            <person name="Forcato C."/>
            <person name="D'Angelo M."/>
            <person name="Schiavon R."/>
            <person name="Vezzi A."/>
            <person name="Giacometti G.M."/>
            <person name="Morosinotto T."/>
            <person name="Valle G."/>
        </authorList>
    </citation>
    <scope>NUCLEOTIDE SEQUENCE [LARGE SCALE GENOMIC DNA]</scope>
    <source>
        <strain evidence="6 7">B-31</strain>
    </source>
</reference>
<evidence type="ECO:0000256" key="2">
    <source>
        <dbReference type="ARBA" id="ARBA00022803"/>
    </source>
</evidence>
<evidence type="ECO:0000256" key="3">
    <source>
        <dbReference type="PROSITE-ProRule" id="PRU00339"/>
    </source>
</evidence>
<dbReference type="Pfam" id="PF00515">
    <property type="entry name" value="TPR_1"/>
    <property type="match status" value="2"/>
</dbReference>
<name>W7U0U7_9STRA</name>
<dbReference type="SMART" id="SM00271">
    <property type="entry name" value="DnaJ"/>
    <property type="match status" value="1"/>
</dbReference>
<sequence length="518" mass="56626">MGDDEVSTVKTAAQWKDEGNELYKKGDYRAAIDAYSLAIAMSPDEASFYGNRAAAHMMILAYEAAIDDCNKALALSPNMVKAYFRKGKALATLGKFDEAMTAYHQGLQQDPNNAQGHAEKAEVEAVMKAGAKATELLQETRGPGSSTLQNGQNGGAVHKRNFVRANALVDQCLSLASASPQVRLLKLECQVGLGQYEEAFAGSNHLLRLSPSLAPLLYLRAVCLYHLGNFEGALKHLQQAVRSDPDNHAYVSLLKKVRALDAKKKEGDTCFTQGQYQPAIDAWTEALAVDPSQKAVNAKMFNNRATAYAKMRKHTEAVADCKRALALDPQYLKALKRKAESLYALGGEENLEQCLRDYEAAARLAPASEEREYARKMHQVKVALKRAKRKDLYRILGLSTDATEDEIRKAYRKLALKHHPDRHTNSSEEAKAAAEKAFKDVAEAYEVLSDKEKRSRYDSGTDVEDLDNPQAQAGSHAGGFGGFGGRGGIDPNVLFQMFMQQQAMGGGRGGGGRGGFHF</sequence>
<dbReference type="PROSITE" id="PS50005">
    <property type="entry name" value="TPR"/>
    <property type="match status" value="5"/>
</dbReference>
<accession>W7U0U7</accession>
<gene>
    <name evidence="6" type="ORF">Naga_100042g13</name>
</gene>
<feature type="region of interest" description="Disordered" evidence="4">
    <location>
        <begin position="452"/>
        <end position="482"/>
    </location>
</feature>
<dbReference type="SMART" id="SM00028">
    <property type="entry name" value="TPR"/>
    <property type="match status" value="7"/>
</dbReference>
<dbReference type="Proteomes" id="UP000019335">
    <property type="component" value="Chromosome 3"/>
</dbReference>
<evidence type="ECO:0000259" key="5">
    <source>
        <dbReference type="PROSITE" id="PS50076"/>
    </source>
</evidence>
<dbReference type="PANTHER" id="PTHR45188:SF2">
    <property type="entry name" value="DNAJ HOMOLOG SUBFAMILY C MEMBER 7"/>
    <property type="match status" value="1"/>
</dbReference>
<feature type="repeat" description="TPR" evidence="3">
    <location>
        <begin position="12"/>
        <end position="45"/>
    </location>
</feature>
<protein>
    <submittedName>
        <fullName evidence="6">Ion channel</fullName>
    </submittedName>
</protein>
<organism evidence="6 7">
    <name type="scientific">Nannochloropsis gaditana</name>
    <dbReference type="NCBI Taxonomy" id="72520"/>
    <lineage>
        <taxon>Eukaryota</taxon>
        <taxon>Sar</taxon>
        <taxon>Stramenopiles</taxon>
        <taxon>Ochrophyta</taxon>
        <taxon>Eustigmatophyceae</taxon>
        <taxon>Eustigmatales</taxon>
        <taxon>Monodopsidaceae</taxon>
        <taxon>Nannochloropsis</taxon>
    </lineage>
</organism>
<dbReference type="SUPFAM" id="SSF46565">
    <property type="entry name" value="Chaperone J-domain"/>
    <property type="match status" value="1"/>
</dbReference>
<dbReference type="Gene3D" id="1.25.40.10">
    <property type="entry name" value="Tetratricopeptide repeat domain"/>
    <property type="match status" value="1"/>
</dbReference>
<dbReference type="Pfam" id="PF00226">
    <property type="entry name" value="DnaJ"/>
    <property type="match status" value="1"/>
</dbReference>
<keyword evidence="7" id="KW-1185">Reference proteome</keyword>
<evidence type="ECO:0000313" key="7">
    <source>
        <dbReference type="Proteomes" id="UP000019335"/>
    </source>
</evidence>
<comment type="caution">
    <text evidence="6">The sequence shown here is derived from an EMBL/GenBank/DDBJ whole genome shotgun (WGS) entry which is preliminary data.</text>
</comment>
<dbReference type="Pfam" id="PF07719">
    <property type="entry name" value="TPR_2"/>
    <property type="match status" value="1"/>
</dbReference>
<dbReference type="InterPro" id="IPR013105">
    <property type="entry name" value="TPR_2"/>
</dbReference>
<feature type="repeat" description="TPR" evidence="3">
    <location>
        <begin position="298"/>
        <end position="331"/>
    </location>
</feature>
<dbReference type="SUPFAM" id="SSF48452">
    <property type="entry name" value="TPR-like"/>
    <property type="match status" value="2"/>
</dbReference>
<dbReference type="InterPro" id="IPR018253">
    <property type="entry name" value="DnaJ_domain_CS"/>
</dbReference>
<dbReference type="PRINTS" id="PR00625">
    <property type="entry name" value="JDOMAIN"/>
</dbReference>
<dbReference type="InterPro" id="IPR001623">
    <property type="entry name" value="DnaJ_domain"/>
</dbReference>
<dbReference type="PROSITE" id="PS50076">
    <property type="entry name" value="DNAJ_2"/>
    <property type="match status" value="1"/>
</dbReference>
<keyword evidence="1" id="KW-0677">Repeat</keyword>
<dbReference type="InterPro" id="IPR019734">
    <property type="entry name" value="TPR_rpt"/>
</dbReference>
<proteinExistence type="predicted"/>
<evidence type="ECO:0000256" key="4">
    <source>
        <dbReference type="SAM" id="MobiDB-lite"/>
    </source>
</evidence>
<dbReference type="InterPro" id="IPR011990">
    <property type="entry name" value="TPR-like_helical_dom_sf"/>
</dbReference>
<dbReference type="CDD" id="cd06257">
    <property type="entry name" value="DnaJ"/>
    <property type="match status" value="1"/>
</dbReference>
<dbReference type="AlphaFoldDB" id="W7U0U7"/>
<dbReference type="PROSITE" id="PS50293">
    <property type="entry name" value="TPR_REGION"/>
    <property type="match status" value="1"/>
</dbReference>
<feature type="repeat" description="TPR" evidence="3">
    <location>
        <begin position="260"/>
        <end position="293"/>
    </location>
</feature>
<evidence type="ECO:0000256" key="1">
    <source>
        <dbReference type="ARBA" id="ARBA00022737"/>
    </source>
</evidence>
<dbReference type="InterPro" id="IPR036869">
    <property type="entry name" value="J_dom_sf"/>
</dbReference>
<feature type="domain" description="J" evidence="5">
    <location>
        <begin position="391"/>
        <end position="461"/>
    </location>
</feature>